<sequence>MGITMPKTQHTANAGSTDSDLSATTIFELLTNERRQRALQYLTQAVGAVPISDLADQLTLWEGEHTREQYERVCTSLVHVHLPKMVDAGVVEYDPACETVNSQEAIEQITPYLELAGHSDS</sequence>
<evidence type="ECO:0000313" key="2">
    <source>
        <dbReference type="EMBL" id="QLH78312.1"/>
    </source>
</evidence>
<proteinExistence type="predicted"/>
<gene>
    <name evidence="2" type="ORF">HZS55_13785</name>
</gene>
<dbReference type="KEGG" id="hrr:HZS55_13785"/>
<dbReference type="EMBL" id="CP058910">
    <property type="protein sequence ID" value="QLH78312.1"/>
    <property type="molecule type" value="Genomic_DNA"/>
</dbReference>
<dbReference type="OrthoDB" id="177799at2157"/>
<evidence type="ECO:0000259" key="1">
    <source>
        <dbReference type="Pfam" id="PF24035"/>
    </source>
</evidence>
<evidence type="ECO:0000313" key="3">
    <source>
        <dbReference type="Proteomes" id="UP000509667"/>
    </source>
</evidence>
<dbReference type="Pfam" id="PF24035">
    <property type="entry name" value="DUF7344"/>
    <property type="match status" value="1"/>
</dbReference>
<dbReference type="AlphaFoldDB" id="A0A7D5TMH6"/>
<dbReference type="InterPro" id="IPR036388">
    <property type="entry name" value="WH-like_DNA-bd_sf"/>
</dbReference>
<reference evidence="2 3" key="1">
    <citation type="submission" date="2020-07" db="EMBL/GenBank/DDBJ databases">
        <title>Halosimplex pelagicum sp. nov. and Halosimplex rubrum sp. nov., isolated from salted brown alga Laminaria, and emended description of the genus Halosimplex.</title>
        <authorList>
            <person name="Cui H."/>
        </authorList>
    </citation>
    <scope>NUCLEOTIDE SEQUENCE [LARGE SCALE GENOMIC DNA]</scope>
    <source>
        <strain evidence="2 3">R27</strain>
    </source>
</reference>
<organism evidence="2 3">
    <name type="scientific">Halosimplex rubrum</name>
    <dbReference type="NCBI Taxonomy" id="869889"/>
    <lineage>
        <taxon>Archaea</taxon>
        <taxon>Methanobacteriati</taxon>
        <taxon>Methanobacteriota</taxon>
        <taxon>Stenosarchaea group</taxon>
        <taxon>Halobacteria</taxon>
        <taxon>Halobacteriales</taxon>
        <taxon>Haloarculaceae</taxon>
        <taxon>Halosimplex</taxon>
    </lineage>
</organism>
<keyword evidence="3" id="KW-1185">Reference proteome</keyword>
<dbReference type="Gene3D" id="1.10.10.10">
    <property type="entry name" value="Winged helix-like DNA-binding domain superfamily/Winged helix DNA-binding domain"/>
    <property type="match status" value="1"/>
</dbReference>
<name>A0A7D5TMH6_9EURY</name>
<feature type="domain" description="DUF7344" evidence="1">
    <location>
        <begin position="27"/>
        <end position="100"/>
    </location>
</feature>
<dbReference type="Proteomes" id="UP000509667">
    <property type="component" value="Chromosome"/>
</dbReference>
<accession>A0A7D5TMH6</accession>
<protein>
    <recommendedName>
        <fullName evidence="1">DUF7344 domain-containing protein</fullName>
    </recommendedName>
</protein>
<dbReference type="InterPro" id="IPR055768">
    <property type="entry name" value="DUF7344"/>
</dbReference>